<evidence type="ECO:0000256" key="10">
    <source>
        <dbReference type="ARBA" id="ARBA00022833"/>
    </source>
</evidence>
<proteinExistence type="inferred from homology"/>
<dbReference type="Proteomes" id="UP001408356">
    <property type="component" value="Unassembled WGS sequence"/>
</dbReference>
<evidence type="ECO:0000256" key="13">
    <source>
        <dbReference type="ARBA" id="ARBA00023136"/>
    </source>
</evidence>
<comment type="subcellular location">
    <subcellularLocation>
        <location evidence="1">Peroxisome membrane</location>
        <topology evidence="1">Multi-pass membrane protein</topology>
    </subcellularLocation>
</comment>
<keyword evidence="6" id="KW-0812">Transmembrane</keyword>
<keyword evidence="18" id="KW-1185">Reference proteome</keyword>
<keyword evidence="12" id="KW-1133">Transmembrane helix</keyword>
<dbReference type="InterPro" id="IPR025654">
    <property type="entry name" value="PEX2/10"/>
</dbReference>
<evidence type="ECO:0000256" key="15">
    <source>
        <dbReference type="SAM" id="MobiDB-lite"/>
    </source>
</evidence>
<dbReference type="PANTHER" id="PTHR23350:SF4">
    <property type="entry name" value="PEROXISOME BIOGENESIS FACTOR 2"/>
    <property type="match status" value="1"/>
</dbReference>
<organism evidence="17 18">
    <name type="scientific">Seiridium unicorne</name>
    <dbReference type="NCBI Taxonomy" id="138068"/>
    <lineage>
        <taxon>Eukaryota</taxon>
        <taxon>Fungi</taxon>
        <taxon>Dikarya</taxon>
        <taxon>Ascomycota</taxon>
        <taxon>Pezizomycotina</taxon>
        <taxon>Sordariomycetes</taxon>
        <taxon>Xylariomycetidae</taxon>
        <taxon>Amphisphaeriales</taxon>
        <taxon>Sporocadaceae</taxon>
        <taxon>Seiridium</taxon>
    </lineage>
</organism>
<evidence type="ECO:0000256" key="12">
    <source>
        <dbReference type="ARBA" id="ARBA00022989"/>
    </source>
</evidence>
<sequence length="473" mass="53330">MSSTNFAQAQQRLAARRQARERETQARLTAHREASRAWSQVSRLPFPLNRLGSSSLSTWQVISSREGTRPAFRVGQVDAELLDEELVDLLRGQVGDALKYFGGNIKDDWSAEIIFALRAVLFKLTVWDHDATYGAALQNLKYTDARRQGSVLVPPSKWQKALYGLVTVGGKYGWTKWENWLLDQDNGYDPPAPLVQRLGAITTRLTTVHSVAAFASFLVFLLHGRYRTLLDRILRLRLVPPTSQVSREVSFEYLNRQLVWHAFTEFLLFVLPLVGINRWRRWLSRTWRKTKEIVNISSNDDKNSKQGEYAFLPERTCAICYQDQNTATSESEVLAASSGVVGSAQTDITNPYETMPCGCIYCFVCLATRLEREEGEGWTCLRCGELVKECKPWAGDVLEENTKSPTSSPKRVGFADDVKPPSSVHGDEVGVVPLIDNDDRDKETQLASTSESEHTDSEIYEEEEDGEADFSSD</sequence>
<keyword evidence="14" id="KW-0576">Peroxisome</keyword>
<protein>
    <submittedName>
        <fullName evidence="17">Pex12 amino terminal region-domain-containing protein</fullName>
    </submittedName>
</protein>
<gene>
    <name evidence="17" type="ORF">SUNI508_10745</name>
</gene>
<comment type="pathway">
    <text evidence="2">Protein modification; protein ubiquitination.</text>
</comment>
<evidence type="ECO:0000313" key="18">
    <source>
        <dbReference type="Proteomes" id="UP001408356"/>
    </source>
</evidence>
<evidence type="ECO:0000256" key="4">
    <source>
        <dbReference type="ARBA" id="ARBA00022448"/>
    </source>
</evidence>
<feature type="compositionally biased region" description="Acidic residues" evidence="15">
    <location>
        <begin position="458"/>
        <end position="473"/>
    </location>
</feature>
<dbReference type="InterPro" id="IPR006845">
    <property type="entry name" value="Pex_N"/>
</dbReference>
<keyword evidence="5" id="KW-0808">Transferase</keyword>
<keyword evidence="9" id="KW-0833">Ubl conjugation pathway</keyword>
<keyword evidence="4" id="KW-0813">Transport</keyword>
<keyword evidence="10" id="KW-0862">Zinc</keyword>
<feature type="region of interest" description="Disordered" evidence="15">
    <location>
        <begin position="1"/>
        <end position="25"/>
    </location>
</feature>
<evidence type="ECO:0000313" key="17">
    <source>
        <dbReference type="EMBL" id="KAK9414975.1"/>
    </source>
</evidence>
<evidence type="ECO:0000256" key="5">
    <source>
        <dbReference type="ARBA" id="ARBA00022679"/>
    </source>
</evidence>
<accession>A0ABR2UKI0</accession>
<keyword evidence="8" id="KW-0863">Zinc-finger</keyword>
<comment type="caution">
    <text evidence="17">The sequence shown here is derived from an EMBL/GenBank/DDBJ whole genome shotgun (WGS) entry which is preliminary data.</text>
</comment>
<evidence type="ECO:0000256" key="9">
    <source>
        <dbReference type="ARBA" id="ARBA00022786"/>
    </source>
</evidence>
<evidence type="ECO:0000256" key="3">
    <source>
        <dbReference type="ARBA" id="ARBA00008704"/>
    </source>
</evidence>
<dbReference type="PANTHER" id="PTHR23350">
    <property type="entry name" value="PEROXISOME ASSEMBLY PROTEIN 10"/>
    <property type="match status" value="1"/>
</dbReference>
<evidence type="ECO:0000256" key="7">
    <source>
        <dbReference type="ARBA" id="ARBA00022723"/>
    </source>
</evidence>
<feature type="domain" description="Pex N-terminal" evidence="16">
    <location>
        <begin position="83"/>
        <end position="282"/>
    </location>
</feature>
<evidence type="ECO:0000256" key="6">
    <source>
        <dbReference type="ARBA" id="ARBA00022692"/>
    </source>
</evidence>
<comment type="similarity">
    <text evidence="3">Belongs to the pex2/pex10/pex12 family.</text>
</comment>
<keyword evidence="13" id="KW-0472">Membrane</keyword>
<evidence type="ECO:0000256" key="1">
    <source>
        <dbReference type="ARBA" id="ARBA00004585"/>
    </source>
</evidence>
<evidence type="ECO:0000256" key="2">
    <source>
        <dbReference type="ARBA" id="ARBA00004906"/>
    </source>
</evidence>
<evidence type="ECO:0000256" key="14">
    <source>
        <dbReference type="ARBA" id="ARBA00023140"/>
    </source>
</evidence>
<reference evidence="17 18" key="1">
    <citation type="journal article" date="2024" name="J. Plant Pathol.">
        <title>Sequence and assembly of the genome of Seiridium unicorne, isolate CBS 538.82, causal agent of cypress canker disease.</title>
        <authorList>
            <person name="Scali E."/>
            <person name="Rocca G.D."/>
            <person name="Danti R."/>
            <person name="Garbelotto M."/>
            <person name="Barberini S."/>
            <person name="Baroncelli R."/>
            <person name="Emiliani G."/>
        </authorList>
    </citation>
    <scope>NUCLEOTIDE SEQUENCE [LARGE SCALE GENOMIC DNA]</scope>
    <source>
        <strain evidence="17 18">BM-138-508</strain>
    </source>
</reference>
<evidence type="ECO:0000256" key="11">
    <source>
        <dbReference type="ARBA" id="ARBA00022927"/>
    </source>
</evidence>
<dbReference type="EMBL" id="JARVKF010000420">
    <property type="protein sequence ID" value="KAK9414975.1"/>
    <property type="molecule type" value="Genomic_DNA"/>
</dbReference>
<feature type="region of interest" description="Disordered" evidence="15">
    <location>
        <begin position="398"/>
        <end position="473"/>
    </location>
</feature>
<keyword evidence="7" id="KW-0479">Metal-binding</keyword>
<name>A0ABR2UKI0_9PEZI</name>
<evidence type="ECO:0000256" key="8">
    <source>
        <dbReference type="ARBA" id="ARBA00022771"/>
    </source>
</evidence>
<evidence type="ECO:0000259" key="16">
    <source>
        <dbReference type="Pfam" id="PF04757"/>
    </source>
</evidence>
<keyword evidence="11" id="KW-0653">Protein transport</keyword>
<dbReference type="Pfam" id="PF04757">
    <property type="entry name" value="Pex2_Pex12"/>
    <property type="match status" value="1"/>
</dbReference>